<organism evidence="2 3">
    <name type="scientific">Elysia crispata</name>
    <name type="common">lettuce slug</name>
    <dbReference type="NCBI Taxonomy" id="231223"/>
    <lineage>
        <taxon>Eukaryota</taxon>
        <taxon>Metazoa</taxon>
        <taxon>Spiralia</taxon>
        <taxon>Lophotrochozoa</taxon>
        <taxon>Mollusca</taxon>
        <taxon>Gastropoda</taxon>
        <taxon>Heterobranchia</taxon>
        <taxon>Euthyneura</taxon>
        <taxon>Panpulmonata</taxon>
        <taxon>Sacoglossa</taxon>
        <taxon>Placobranchoidea</taxon>
        <taxon>Plakobranchidae</taxon>
        <taxon>Elysia</taxon>
    </lineage>
</organism>
<feature type="compositionally biased region" description="Pro residues" evidence="1">
    <location>
        <begin position="20"/>
        <end position="31"/>
    </location>
</feature>
<dbReference type="AlphaFoldDB" id="A0AAE0YGX8"/>
<protein>
    <submittedName>
        <fullName evidence="2">Uncharacterized protein</fullName>
    </submittedName>
</protein>
<dbReference type="Proteomes" id="UP001283361">
    <property type="component" value="Unassembled WGS sequence"/>
</dbReference>
<evidence type="ECO:0000313" key="3">
    <source>
        <dbReference type="Proteomes" id="UP001283361"/>
    </source>
</evidence>
<proteinExistence type="predicted"/>
<feature type="region of interest" description="Disordered" evidence="1">
    <location>
        <begin position="1"/>
        <end position="45"/>
    </location>
</feature>
<sequence>MERKERDKEDNPTCSALASPPRPAPTPPPGLRLPGRGAKNCHTAGPRQLICKTAAESGRPEGQRPG</sequence>
<gene>
    <name evidence="2" type="ORF">RRG08_037629</name>
</gene>
<dbReference type="EMBL" id="JAWDGP010006239">
    <property type="protein sequence ID" value="KAK3745013.1"/>
    <property type="molecule type" value="Genomic_DNA"/>
</dbReference>
<reference evidence="2" key="1">
    <citation type="journal article" date="2023" name="G3 (Bethesda)">
        <title>A reference genome for the long-term kleptoplast-retaining sea slug Elysia crispata morphotype clarki.</title>
        <authorList>
            <person name="Eastman K.E."/>
            <person name="Pendleton A.L."/>
            <person name="Shaikh M.A."/>
            <person name="Suttiyut T."/>
            <person name="Ogas R."/>
            <person name="Tomko P."/>
            <person name="Gavelis G."/>
            <person name="Widhalm J.R."/>
            <person name="Wisecaver J.H."/>
        </authorList>
    </citation>
    <scope>NUCLEOTIDE SEQUENCE</scope>
    <source>
        <strain evidence="2">ECLA1</strain>
    </source>
</reference>
<feature type="compositionally biased region" description="Basic and acidic residues" evidence="1">
    <location>
        <begin position="1"/>
        <end position="11"/>
    </location>
</feature>
<keyword evidence="3" id="KW-1185">Reference proteome</keyword>
<evidence type="ECO:0000313" key="2">
    <source>
        <dbReference type="EMBL" id="KAK3745013.1"/>
    </source>
</evidence>
<name>A0AAE0YGX8_9GAST</name>
<accession>A0AAE0YGX8</accession>
<evidence type="ECO:0000256" key="1">
    <source>
        <dbReference type="SAM" id="MobiDB-lite"/>
    </source>
</evidence>
<comment type="caution">
    <text evidence="2">The sequence shown here is derived from an EMBL/GenBank/DDBJ whole genome shotgun (WGS) entry which is preliminary data.</text>
</comment>